<feature type="compositionally biased region" description="Acidic residues" evidence="1">
    <location>
        <begin position="173"/>
        <end position="184"/>
    </location>
</feature>
<sequence>MFHGHIGPGFGNDLVPALAIQLVVRDSPRARADAAAGEVLVEHVVLPEPVVAPDEVHLLDGHVLRLRQEEHDEERHDDDEGREEEEEPVLEVAERHEEELRDEEGPEEVDGHDDRLPRRPDLQREDLARHEPPERAPRPSERRHVEADEYEHPVREAFYDLTEDHLHAALEEEPLAADAVDGDDGNERGEDIDGACDDRGHEGGVRPKAEGLEEDGGVEHDDVDAGELLRRRDDEGHDQLRPVVALEDVPPRVLHPRRLLARLDHVLQLRVDVVSPADLLQRRLRFLVVPALDQRVRGVRQAERSERHDARGDRRERQRYAPPVSKCIAVPAVDLVGAVVDEVGDEDADGDVEGAAELWGGHLGEVEGDGLVGEADSEAEEDAADDEHGEVDGGTVEGGADEEVGAAD</sequence>
<feature type="region of interest" description="Disordered" evidence="1">
    <location>
        <begin position="298"/>
        <end position="320"/>
    </location>
</feature>
<dbReference type="Proteomes" id="UP000092600">
    <property type="component" value="Unassembled WGS sequence"/>
</dbReference>
<evidence type="ECO:0000313" key="2">
    <source>
        <dbReference type="EMBL" id="OAY74665.1"/>
    </source>
</evidence>
<accession>A0A199VD14</accession>
<evidence type="ECO:0000313" key="3">
    <source>
        <dbReference type="Proteomes" id="UP000092600"/>
    </source>
</evidence>
<feature type="compositionally biased region" description="Acidic residues" evidence="1">
    <location>
        <begin position="100"/>
        <end position="111"/>
    </location>
</feature>
<feature type="compositionally biased region" description="Acidic residues" evidence="1">
    <location>
        <begin position="375"/>
        <end position="389"/>
    </location>
</feature>
<feature type="compositionally biased region" description="Basic and acidic residues" evidence="1">
    <location>
        <begin position="298"/>
        <end position="319"/>
    </location>
</feature>
<dbReference type="AlphaFoldDB" id="A0A199VD14"/>
<protein>
    <submittedName>
        <fullName evidence="2">Uncharacterized protein</fullName>
    </submittedName>
</protein>
<dbReference type="EMBL" id="LSRQ01002333">
    <property type="protein sequence ID" value="OAY74665.1"/>
    <property type="molecule type" value="Genomic_DNA"/>
</dbReference>
<gene>
    <name evidence="2" type="ORF">ACMD2_02325</name>
</gene>
<feature type="compositionally biased region" description="Acidic residues" evidence="1">
    <location>
        <begin position="75"/>
        <end position="89"/>
    </location>
</feature>
<feature type="compositionally biased region" description="Acidic residues" evidence="1">
    <location>
        <begin position="399"/>
        <end position="408"/>
    </location>
</feature>
<feature type="region of interest" description="Disordered" evidence="1">
    <location>
        <begin position="358"/>
        <end position="408"/>
    </location>
</feature>
<comment type="caution">
    <text evidence="2">The sequence shown here is derived from an EMBL/GenBank/DDBJ whole genome shotgun (WGS) entry which is preliminary data.</text>
</comment>
<feature type="region of interest" description="Disordered" evidence="1">
    <location>
        <begin position="68"/>
        <end position="151"/>
    </location>
</feature>
<name>A0A199VD14_ANACO</name>
<feature type="compositionally biased region" description="Basic and acidic residues" evidence="1">
    <location>
        <begin position="112"/>
        <end position="151"/>
    </location>
</feature>
<feature type="compositionally biased region" description="Basic and acidic residues" evidence="1">
    <location>
        <begin position="185"/>
        <end position="211"/>
    </location>
</feature>
<reference evidence="2 3" key="1">
    <citation type="journal article" date="2016" name="DNA Res.">
        <title>The draft genome of MD-2 pineapple using hybrid error correction of long reads.</title>
        <authorList>
            <person name="Redwan R.M."/>
            <person name="Saidin A."/>
            <person name="Kumar S.V."/>
        </authorList>
    </citation>
    <scope>NUCLEOTIDE SEQUENCE [LARGE SCALE GENOMIC DNA]</scope>
    <source>
        <strain evidence="3">cv. MD2</strain>
        <tissue evidence="2">Leaf</tissue>
    </source>
</reference>
<proteinExistence type="predicted"/>
<feature type="region of interest" description="Disordered" evidence="1">
    <location>
        <begin position="173"/>
        <end position="220"/>
    </location>
</feature>
<evidence type="ECO:0000256" key="1">
    <source>
        <dbReference type="SAM" id="MobiDB-lite"/>
    </source>
</evidence>
<organism evidence="2 3">
    <name type="scientific">Ananas comosus</name>
    <name type="common">Pineapple</name>
    <name type="synonym">Ananas ananas</name>
    <dbReference type="NCBI Taxonomy" id="4615"/>
    <lineage>
        <taxon>Eukaryota</taxon>
        <taxon>Viridiplantae</taxon>
        <taxon>Streptophyta</taxon>
        <taxon>Embryophyta</taxon>
        <taxon>Tracheophyta</taxon>
        <taxon>Spermatophyta</taxon>
        <taxon>Magnoliopsida</taxon>
        <taxon>Liliopsida</taxon>
        <taxon>Poales</taxon>
        <taxon>Bromeliaceae</taxon>
        <taxon>Bromelioideae</taxon>
        <taxon>Ananas</taxon>
    </lineage>
</organism>